<dbReference type="GeneID" id="4685068"/>
<evidence type="ECO:0000256" key="1">
    <source>
        <dbReference type="SAM" id="MobiDB-lite"/>
    </source>
</evidence>
<feature type="compositionally biased region" description="Polar residues" evidence="1">
    <location>
        <begin position="53"/>
        <end position="63"/>
    </location>
</feature>
<reference evidence="3 4" key="1">
    <citation type="journal article" date="2013" name="Genome Announc.">
        <title>Whole Genome Sequencing and Comparative Analysis of Bartonella bacilliformis Strain INS, the Causative Agent of Carrion's Disease.</title>
        <authorList>
            <person name="Tarazona D."/>
            <person name="Padilla C."/>
            <person name="Caceres O."/>
            <person name="Montenegro J.D."/>
            <person name="Bailon H."/>
            <person name="Ventura G."/>
            <person name="Mendoza G."/>
            <person name="Anaya E."/>
            <person name="Guio H."/>
        </authorList>
    </citation>
    <scope>NUCLEOTIDE SEQUENCE [LARGE SCALE GENOMIC DNA]</scope>
    <source>
        <strain evidence="3 4">INS</strain>
    </source>
</reference>
<dbReference type="InterPro" id="IPR038610">
    <property type="entry name" value="FliK-like_C_sf"/>
</dbReference>
<organism evidence="3 4">
    <name type="scientific">Bartonella bacilliformis INS</name>
    <dbReference type="NCBI Taxonomy" id="1206782"/>
    <lineage>
        <taxon>Bacteria</taxon>
        <taxon>Pseudomonadati</taxon>
        <taxon>Pseudomonadota</taxon>
        <taxon>Alphaproteobacteria</taxon>
        <taxon>Hyphomicrobiales</taxon>
        <taxon>Bartonellaceae</taxon>
        <taxon>Bartonella</taxon>
    </lineage>
</organism>
<comment type="caution">
    <text evidence="3">The sequence shown here is derived from an EMBL/GenBank/DDBJ whole genome shotgun (WGS) entry which is preliminary data.</text>
</comment>
<gene>
    <name evidence="3" type="ORF">BbINS_05282</name>
</gene>
<dbReference type="InterPro" id="IPR021136">
    <property type="entry name" value="Flagellar_hook_control-like_C"/>
</dbReference>
<keyword evidence="3" id="KW-0966">Cell projection</keyword>
<evidence type="ECO:0000259" key="2">
    <source>
        <dbReference type="Pfam" id="PF02120"/>
    </source>
</evidence>
<feature type="region of interest" description="Disordered" evidence="1">
    <location>
        <begin position="365"/>
        <end position="395"/>
    </location>
</feature>
<keyword evidence="4" id="KW-1185">Reference proteome</keyword>
<name>A0ABN0IES5_BARBA</name>
<keyword evidence="3" id="KW-0282">Flagellum</keyword>
<feature type="domain" description="Flagellar hook-length control protein-like C-terminal" evidence="2">
    <location>
        <begin position="288"/>
        <end position="359"/>
    </location>
</feature>
<dbReference type="EMBL" id="AMQK01000019">
    <property type="protein sequence ID" value="EKS43023.1"/>
    <property type="molecule type" value="Genomic_DNA"/>
</dbReference>
<feature type="compositionally biased region" description="Low complexity" evidence="1">
    <location>
        <begin position="67"/>
        <end position="77"/>
    </location>
</feature>
<feature type="compositionally biased region" description="Polar residues" evidence="1">
    <location>
        <begin position="365"/>
        <end position="384"/>
    </location>
</feature>
<feature type="region of interest" description="Disordered" evidence="1">
    <location>
        <begin position="49"/>
        <end position="77"/>
    </location>
</feature>
<proteinExistence type="predicted"/>
<dbReference type="Pfam" id="PF02120">
    <property type="entry name" value="Flg_hook"/>
    <property type="match status" value="1"/>
</dbReference>
<dbReference type="Gene3D" id="3.30.750.140">
    <property type="match status" value="1"/>
</dbReference>
<dbReference type="Proteomes" id="UP000009359">
    <property type="component" value="Unassembled WGS sequence"/>
</dbReference>
<dbReference type="RefSeq" id="WP_005767740.1">
    <property type="nucleotide sequence ID" value="NZ_AMQK01000019.1"/>
</dbReference>
<accession>A0ABN0IES5</accession>
<sequence length="431" mass="48531">MMINIDGSRGFLSTLMSPVNKTSEQSERAQGGIDNQFDQGFGALVNRDKKDFSQNSSPMQTTEGMLASNATTSSSASTFNKVSDEKGEKHHTNKAFEKVINQDEAEQEGGNEDFLWMQTEEEVSEQDVVKALKAKHQRSNMQKSVALQGEEHPLCLSQQFVKQEIIEKKIGEFTENERGQSAIRGNRGEQWIANMQKTESVEGDTQTSIKERNPRIHKHSQHFTQNFTQSLIRGSESSTVRFDVETAKSLFLGDLKMGDNVAVQQEKPNFISQFNDVHVTLNKKVGHVQLLHLKLTPVELGSIDAKLRMTTQGLHVELQAQHQETARLLANNQEMLIHILEKAHIHDGGRLSVTIIDKNAQSGQFSQMDQGLGQNNSEQNSHGQHQAFDHNDQSGQNESRQFFKRFLLEDSSLMDLSLEDVHSRNSHRLVV</sequence>
<evidence type="ECO:0000313" key="4">
    <source>
        <dbReference type="Proteomes" id="UP000009359"/>
    </source>
</evidence>
<keyword evidence="3" id="KW-0969">Cilium</keyword>
<protein>
    <submittedName>
        <fullName evidence="3">Flagellar motor protein</fullName>
    </submittedName>
</protein>
<evidence type="ECO:0000313" key="3">
    <source>
        <dbReference type="EMBL" id="EKS43023.1"/>
    </source>
</evidence>